<feature type="region of interest" description="Disordered" evidence="1">
    <location>
        <begin position="119"/>
        <end position="144"/>
    </location>
</feature>
<evidence type="ECO:0000256" key="1">
    <source>
        <dbReference type="SAM" id="MobiDB-lite"/>
    </source>
</evidence>
<dbReference type="PANTHER" id="PTHR35996:SF1">
    <property type="entry name" value="OS04G0528100 PROTEIN"/>
    <property type="match status" value="1"/>
</dbReference>
<dbReference type="InterPro" id="IPR040278">
    <property type="entry name" value="UPF0426"/>
</dbReference>
<keyword evidence="3" id="KW-1185">Reference proteome</keyword>
<accession>A0AAQ3QIW9</accession>
<gene>
    <name evidence="2" type="ORF">Cni_G18593</name>
</gene>
<reference evidence="2 3" key="1">
    <citation type="submission" date="2023-10" db="EMBL/GenBank/DDBJ databases">
        <title>Chromosome-scale genome assembly provides insights into flower coloration mechanisms of Canna indica.</title>
        <authorList>
            <person name="Li C."/>
        </authorList>
    </citation>
    <scope>NUCLEOTIDE SEQUENCE [LARGE SCALE GENOMIC DNA]</scope>
    <source>
        <tissue evidence="2">Flower</tissue>
    </source>
</reference>
<dbReference type="Proteomes" id="UP001327560">
    <property type="component" value="Chromosome 6"/>
</dbReference>
<evidence type="ECO:0000313" key="3">
    <source>
        <dbReference type="Proteomes" id="UP001327560"/>
    </source>
</evidence>
<protein>
    <submittedName>
        <fullName evidence="2">UPF0426 protein</fullName>
    </submittedName>
</protein>
<dbReference type="AlphaFoldDB" id="A0AAQ3QIW9"/>
<evidence type="ECO:0000313" key="2">
    <source>
        <dbReference type="EMBL" id="WOL09840.1"/>
    </source>
</evidence>
<dbReference type="PANTHER" id="PTHR35996">
    <property type="entry name" value="OSJNBA0038O10.25 PROTEIN"/>
    <property type="match status" value="1"/>
</dbReference>
<dbReference type="EMBL" id="CP136895">
    <property type="protein sequence ID" value="WOL09840.1"/>
    <property type="molecule type" value="Genomic_DNA"/>
</dbReference>
<organism evidence="2 3">
    <name type="scientific">Canna indica</name>
    <name type="common">Indian-shot</name>
    <dbReference type="NCBI Taxonomy" id="4628"/>
    <lineage>
        <taxon>Eukaryota</taxon>
        <taxon>Viridiplantae</taxon>
        <taxon>Streptophyta</taxon>
        <taxon>Embryophyta</taxon>
        <taxon>Tracheophyta</taxon>
        <taxon>Spermatophyta</taxon>
        <taxon>Magnoliopsida</taxon>
        <taxon>Liliopsida</taxon>
        <taxon>Zingiberales</taxon>
        <taxon>Cannaceae</taxon>
        <taxon>Canna</taxon>
    </lineage>
</organism>
<dbReference type="Pfam" id="PF26369">
    <property type="entry name" value="UPF0426"/>
    <property type="match status" value="1"/>
</dbReference>
<proteinExistence type="predicted"/>
<name>A0AAQ3QIW9_9LILI</name>
<sequence length="144" mass="15826">MALLLNSSLVPMKWENRFFSLPLAPSITKRRTNSVTNRRKRSAVAVKGIESFLNPLDDPILKDAVKVVFCSSFDPHHHRQDGEPVAFLGGVFAGLLRLDLKEDPLREWVSKTAEAAGIAGEGEIDAEGDKMGGEDDGPQQIEIE</sequence>